<name>A0ABD3TF55_9LAMI</name>
<dbReference type="CDD" id="cd08674">
    <property type="entry name" value="Cdt1_m"/>
    <property type="match status" value="1"/>
</dbReference>
<dbReference type="Proteomes" id="UP001634393">
    <property type="component" value="Unassembled WGS sequence"/>
</dbReference>
<gene>
    <name evidence="3" type="ORF">ACJIZ3_010056</name>
</gene>
<dbReference type="InterPro" id="IPR014939">
    <property type="entry name" value="CDT1_Gemini-bd-like"/>
</dbReference>
<protein>
    <recommendedName>
        <fullName evidence="2">CDT1 Geminin-binding domain-containing protein</fullName>
    </recommendedName>
</protein>
<feature type="compositionally biased region" description="Basic and acidic residues" evidence="1">
    <location>
        <begin position="20"/>
        <end position="33"/>
    </location>
</feature>
<dbReference type="AlphaFoldDB" id="A0ABD3TF55"/>
<comment type="caution">
    <text evidence="3">The sequence shown here is derived from an EMBL/GenBank/DDBJ whole genome shotgun (WGS) entry which is preliminary data.</text>
</comment>
<accession>A0ABD3TF55</accession>
<feature type="region of interest" description="Disordered" evidence="1">
    <location>
        <begin position="257"/>
        <end position="277"/>
    </location>
</feature>
<evidence type="ECO:0000313" key="3">
    <source>
        <dbReference type="EMBL" id="KAL3835320.1"/>
    </source>
</evidence>
<dbReference type="SUPFAM" id="SSF46785">
    <property type="entry name" value="Winged helix' DNA-binding domain"/>
    <property type="match status" value="1"/>
</dbReference>
<dbReference type="InterPro" id="IPR045173">
    <property type="entry name" value="Cdt1"/>
</dbReference>
<evidence type="ECO:0000313" key="4">
    <source>
        <dbReference type="Proteomes" id="UP001634393"/>
    </source>
</evidence>
<organism evidence="3 4">
    <name type="scientific">Penstemon smallii</name>
    <dbReference type="NCBI Taxonomy" id="265156"/>
    <lineage>
        <taxon>Eukaryota</taxon>
        <taxon>Viridiplantae</taxon>
        <taxon>Streptophyta</taxon>
        <taxon>Embryophyta</taxon>
        <taxon>Tracheophyta</taxon>
        <taxon>Spermatophyta</taxon>
        <taxon>Magnoliopsida</taxon>
        <taxon>eudicotyledons</taxon>
        <taxon>Gunneridae</taxon>
        <taxon>Pentapetalae</taxon>
        <taxon>asterids</taxon>
        <taxon>lamiids</taxon>
        <taxon>Lamiales</taxon>
        <taxon>Plantaginaceae</taxon>
        <taxon>Cheloneae</taxon>
        <taxon>Penstemon</taxon>
    </lineage>
</organism>
<dbReference type="InterPro" id="IPR036390">
    <property type="entry name" value="WH_DNA-bd_sf"/>
</dbReference>
<keyword evidence="4" id="KW-1185">Reference proteome</keyword>
<dbReference type="Gene3D" id="1.10.10.1420">
    <property type="entry name" value="DNA replication factor Cdt1, C-terminal WH domain"/>
    <property type="match status" value="1"/>
</dbReference>
<reference evidence="3 4" key="1">
    <citation type="submission" date="2024-12" db="EMBL/GenBank/DDBJ databases">
        <title>The unique morphological basis and parallel evolutionary history of personate flowers in Penstemon.</title>
        <authorList>
            <person name="Depatie T.H."/>
            <person name="Wessinger C.A."/>
        </authorList>
    </citation>
    <scope>NUCLEOTIDE SEQUENCE [LARGE SCALE GENOMIC DNA]</scope>
    <source>
        <strain evidence="3">WTNN_2</strain>
        <tissue evidence="3">Leaf</tissue>
    </source>
</reference>
<sequence>MDEIAKEKTVSVVQSSSKSPKKEGIIETHHLEEETFSSPTPAKTKEPSRCQRKSEIVELPEKYGNLLDFFNRMSSSLRLLNLRKKTPTFQNISSQVEILTERKFSFKHLAQMKHILPEAIQVDKILLHDEQTKCMIPDMKVALVFDIVEGHCEESVFVALSNLFSSRLREFCISHDEDSDVPEAVLPEPFNQRNITIKEEPTFHNLSATCETEILNPSHFPPSFKRHFNHKAIASGTEQSDLPSDIKFASVANEDNEKSRTFLNSSSEASEYEKTPIKLPSKSGSILVETSVQSTPARPISPKASVLTCEDDKKSTANQISQQPTTTVKKSLDFSSMSNEDTTISHKKTSVCSSDLVLLIHQIFKSVKFSPITKQELVQKIIMYDCEIDEQSEVETQMEHLEKLVPDWFFKKLAPSGDFLYNVKKVSDLNSICERISVA</sequence>
<evidence type="ECO:0000256" key="1">
    <source>
        <dbReference type="SAM" id="MobiDB-lite"/>
    </source>
</evidence>
<dbReference type="Pfam" id="PF08839">
    <property type="entry name" value="CDT1"/>
    <property type="match status" value="1"/>
</dbReference>
<feature type="domain" description="CDT1 Geminin-binding" evidence="2">
    <location>
        <begin position="59"/>
        <end position="188"/>
    </location>
</feature>
<evidence type="ECO:0000259" key="2">
    <source>
        <dbReference type="SMART" id="SM01075"/>
    </source>
</evidence>
<dbReference type="SMART" id="SM01075">
    <property type="entry name" value="CDT1"/>
    <property type="match status" value="1"/>
</dbReference>
<feature type="region of interest" description="Disordered" evidence="1">
    <location>
        <begin position="1"/>
        <end position="48"/>
    </location>
</feature>
<dbReference type="EMBL" id="JBJXBP010000004">
    <property type="protein sequence ID" value="KAL3835320.1"/>
    <property type="molecule type" value="Genomic_DNA"/>
</dbReference>
<dbReference type="PANTHER" id="PTHR28637:SF13">
    <property type="entry name" value="EXPRESSED PROTEIN"/>
    <property type="match status" value="1"/>
</dbReference>
<dbReference type="InterPro" id="IPR038090">
    <property type="entry name" value="Cdt1_C_WH_dom_sf"/>
</dbReference>
<proteinExistence type="predicted"/>
<dbReference type="PANTHER" id="PTHR28637">
    <property type="entry name" value="DNA REPLICATION FACTOR CDT1"/>
    <property type="match status" value="1"/>
</dbReference>